<organism evidence="9 10">
    <name type="scientific">Phaeocystidibacter marisrubri</name>
    <dbReference type="NCBI Taxonomy" id="1577780"/>
    <lineage>
        <taxon>Bacteria</taxon>
        <taxon>Pseudomonadati</taxon>
        <taxon>Bacteroidota</taxon>
        <taxon>Flavobacteriia</taxon>
        <taxon>Flavobacteriales</taxon>
        <taxon>Phaeocystidibacteraceae</taxon>
        <taxon>Phaeocystidibacter</taxon>
    </lineage>
</organism>
<gene>
    <name evidence="9" type="ORF">F8C82_04550</name>
</gene>
<keyword evidence="5 7" id="KW-1133">Transmembrane helix</keyword>
<evidence type="ECO:0000259" key="8">
    <source>
        <dbReference type="Pfam" id="PF02397"/>
    </source>
</evidence>
<keyword evidence="6 7" id="KW-0472">Membrane</keyword>
<evidence type="ECO:0000313" key="9">
    <source>
        <dbReference type="EMBL" id="KAB2817678.1"/>
    </source>
</evidence>
<dbReference type="PANTHER" id="PTHR30576:SF0">
    <property type="entry name" value="UNDECAPRENYL-PHOSPHATE N-ACETYLGALACTOSAMINYL 1-PHOSPHATE TRANSFERASE-RELATED"/>
    <property type="match status" value="1"/>
</dbReference>
<keyword evidence="3 9" id="KW-0808">Transferase</keyword>
<comment type="caution">
    <text evidence="9">The sequence shown here is derived from an EMBL/GenBank/DDBJ whole genome shotgun (WGS) entry which is preliminary data.</text>
</comment>
<feature type="domain" description="Bacterial sugar transferase" evidence="8">
    <location>
        <begin position="284"/>
        <end position="466"/>
    </location>
</feature>
<feature type="transmembrane region" description="Helical" evidence="7">
    <location>
        <begin position="286"/>
        <end position="311"/>
    </location>
</feature>
<name>A0A6L3ZJD9_9FLAO</name>
<dbReference type="Proteomes" id="UP000484164">
    <property type="component" value="Unassembled WGS sequence"/>
</dbReference>
<sequence>MKKNTRRQIALYVAFDALGALMAYAVLYTFRKQYIEPDVFPVENIPYDNIFYQGLFFTTAYWLLLYTLLGFYKDIWRRSRLVEIFQTIGSNVLGSLVIFFVFILDDWVATYKDYYESFAVYLVTLIIPTVTFRFILSTRTNRRIQARKLWFNTLLVGSNEKAVKLYSDIENQRNTTGHHFVGFVSVQEKIEFLVEKDLPLLGNYKEMSRIIDEYQVEEVLIAIESREHEKLEAIINLLEDHDVRVKSIPDTYDIIVGKVRMESYGIPLIEVKHEIMPVWQRTAKRVFDILASSILLLLISPLLIFCGIMVWQSSPGKIFYRQQRIGIHGKPFHIIKFRSMYEDAEKHGPQLSSDADDRITPWGRIMRKYRLDEFPQFYNVLIGEMSIVGPRPERQYYIDKIMDKAPHYKHIQKVKPGITSWGMVKFGYASTVDEMIERLKFDLIYIENVSFFNDLKILFYTILIVLQGRGK</sequence>
<evidence type="ECO:0000256" key="1">
    <source>
        <dbReference type="ARBA" id="ARBA00004141"/>
    </source>
</evidence>
<dbReference type="Gene3D" id="3.40.50.720">
    <property type="entry name" value="NAD(P)-binding Rossmann-like Domain"/>
    <property type="match status" value="1"/>
</dbReference>
<dbReference type="GO" id="GO:0016020">
    <property type="term" value="C:membrane"/>
    <property type="evidence" value="ECO:0007669"/>
    <property type="project" value="UniProtKB-SubCell"/>
</dbReference>
<dbReference type="PANTHER" id="PTHR30576">
    <property type="entry name" value="COLANIC BIOSYNTHESIS UDP-GLUCOSE LIPID CARRIER TRANSFERASE"/>
    <property type="match status" value="1"/>
</dbReference>
<comment type="subcellular location">
    <subcellularLocation>
        <location evidence="1">Membrane</location>
        <topology evidence="1">Multi-pass membrane protein</topology>
    </subcellularLocation>
</comment>
<dbReference type="InterPro" id="IPR017475">
    <property type="entry name" value="EPS_sugar_tfrase"/>
</dbReference>
<dbReference type="OrthoDB" id="9808602at2"/>
<keyword evidence="10" id="KW-1185">Reference proteome</keyword>
<dbReference type="EMBL" id="WBVQ01000001">
    <property type="protein sequence ID" value="KAB2817678.1"/>
    <property type="molecule type" value="Genomic_DNA"/>
</dbReference>
<dbReference type="GO" id="GO:0016780">
    <property type="term" value="F:phosphotransferase activity, for other substituted phosphate groups"/>
    <property type="evidence" value="ECO:0007669"/>
    <property type="project" value="TreeGrafter"/>
</dbReference>
<dbReference type="Pfam" id="PF13727">
    <property type="entry name" value="CoA_binding_3"/>
    <property type="match status" value="1"/>
</dbReference>
<accession>A0A6L3ZJD9</accession>
<protein>
    <submittedName>
        <fullName evidence="9">Sugar transferase</fullName>
    </submittedName>
</protein>
<evidence type="ECO:0000256" key="6">
    <source>
        <dbReference type="ARBA" id="ARBA00023136"/>
    </source>
</evidence>
<proteinExistence type="inferred from homology"/>
<dbReference type="AlphaFoldDB" id="A0A6L3ZJD9"/>
<evidence type="ECO:0000256" key="7">
    <source>
        <dbReference type="SAM" id="Phobius"/>
    </source>
</evidence>
<feature type="transmembrane region" description="Helical" evidence="7">
    <location>
        <begin position="50"/>
        <end position="72"/>
    </location>
</feature>
<keyword evidence="4 7" id="KW-0812">Transmembrane</keyword>
<feature type="transmembrane region" description="Helical" evidence="7">
    <location>
        <begin position="9"/>
        <end position="30"/>
    </location>
</feature>
<evidence type="ECO:0000256" key="3">
    <source>
        <dbReference type="ARBA" id="ARBA00022679"/>
    </source>
</evidence>
<feature type="transmembrane region" description="Helical" evidence="7">
    <location>
        <begin position="118"/>
        <end position="136"/>
    </location>
</feature>
<evidence type="ECO:0000256" key="5">
    <source>
        <dbReference type="ARBA" id="ARBA00022989"/>
    </source>
</evidence>
<evidence type="ECO:0000313" key="10">
    <source>
        <dbReference type="Proteomes" id="UP000484164"/>
    </source>
</evidence>
<comment type="similarity">
    <text evidence="2">Belongs to the bacterial sugar transferase family.</text>
</comment>
<evidence type="ECO:0000256" key="4">
    <source>
        <dbReference type="ARBA" id="ARBA00022692"/>
    </source>
</evidence>
<dbReference type="InterPro" id="IPR003362">
    <property type="entry name" value="Bact_transf"/>
</dbReference>
<reference evidence="9 10" key="1">
    <citation type="submission" date="2019-10" db="EMBL/GenBank/DDBJ databases">
        <title>Genome sequence of Phaeocystidibacter marisrubri JCM30614 (type strain).</title>
        <authorList>
            <person name="Bowman J.P."/>
        </authorList>
    </citation>
    <scope>NUCLEOTIDE SEQUENCE [LARGE SCALE GENOMIC DNA]</scope>
    <source>
        <strain evidence="9 10">JCM 30614</strain>
    </source>
</reference>
<feature type="transmembrane region" description="Helical" evidence="7">
    <location>
        <begin position="84"/>
        <end position="103"/>
    </location>
</feature>
<dbReference type="RefSeq" id="WP_151692366.1">
    <property type="nucleotide sequence ID" value="NZ_BMGX01000002.1"/>
</dbReference>
<dbReference type="NCBIfam" id="TIGR03025">
    <property type="entry name" value="EPS_sugtrans"/>
    <property type="match status" value="1"/>
</dbReference>
<evidence type="ECO:0000256" key="2">
    <source>
        <dbReference type="ARBA" id="ARBA00006464"/>
    </source>
</evidence>
<dbReference type="Pfam" id="PF02397">
    <property type="entry name" value="Bac_transf"/>
    <property type="match status" value="1"/>
</dbReference>